<dbReference type="OrthoDB" id="2657661at2759"/>
<gene>
    <name evidence="2" type="ORF">WOLCODRAFT_62993</name>
</gene>
<evidence type="ECO:0000313" key="3">
    <source>
        <dbReference type="Proteomes" id="UP000218811"/>
    </source>
</evidence>
<sequence length="179" mass="20225">LISLLSPLLFNVPLEHLDSLREIWIDDIMTVLPWTRCVNKLQNDWEQYVVIATVLLNANISFMTINDLSPGTPAQIASLASAVTSIGSTLAGLLLMRRHRLNPKKLLNRSRNINLEVIAISYSLPYALLMWSMITFIIAFAFECFVNDDDTSSTFSAITLFLVGICICWVIYTMRKARI</sequence>
<feature type="transmembrane region" description="Helical" evidence="1">
    <location>
        <begin position="77"/>
        <end position="96"/>
    </location>
</feature>
<proteinExistence type="predicted"/>
<keyword evidence="3" id="KW-1185">Reference proteome</keyword>
<protein>
    <submittedName>
        <fullName evidence="2">Uncharacterized protein</fullName>
    </submittedName>
</protein>
<accession>A0A2H3ISY5</accession>
<name>A0A2H3ISY5_WOLCO</name>
<keyword evidence="1" id="KW-0812">Transmembrane</keyword>
<evidence type="ECO:0000313" key="2">
    <source>
        <dbReference type="EMBL" id="PCH33090.1"/>
    </source>
</evidence>
<organism evidence="2 3">
    <name type="scientific">Wolfiporia cocos (strain MD-104)</name>
    <name type="common">Brown rot fungus</name>
    <dbReference type="NCBI Taxonomy" id="742152"/>
    <lineage>
        <taxon>Eukaryota</taxon>
        <taxon>Fungi</taxon>
        <taxon>Dikarya</taxon>
        <taxon>Basidiomycota</taxon>
        <taxon>Agaricomycotina</taxon>
        <taxon>Agaricomycetes</taxon>
        <taxon>Polyporales</taxon>
        <taxon>Phaeolaceae</taxon>
        <taxon>Wolfiporia</taxon>
    </lineage>
</organism>
<keyword evidence="1" id="KW-0472">Membrane</keyword>
<feature type="transmembrane region" description="Helical" evidence="1">
    <location>
        <begin position="154"/>
        <end position="172"/>
    </location>
</feature>
<dbReference type="AlphaFoldDB" id="A0A2H3ISY5"/>
<evidence type="ECO:0000256" key="1">
    <source>
        <dbReference type="SAM" id="Phobius"/>
    </source>
</evidence>
<dbReference type="EMBL" id="KB467831">
    <property type="protein sequence ID" value="PCH33090.1"/>
    <property type="molecule type" value="Genomic_DNA"/>
</dbReference>
<dbReference type="Proteomes" id="UP000218811">
    <property type="component" value="Unassembled WGS sequence"/>
</dbReference>
<keyword evidence="1" id="KW-1133">Transmembrane helix</keyword>
<dbReference type="STRING" id="742152.A0A2H3ISY5"/>
<reference evidence="2 3" key="1">
    <citation type="journal article" date="2012" name="Science">
        <title>The Paleozoic origin of enzymatic lignin decomposition reconstructed from 31 fungal genomes.</title>
        <authorList>
            <person name="Floudas D."/>
            <person name="Binder M."/>
            <person name="Riley R."/>
            <person name="Barry K."/>
            <person name="Blanchette R.A."/>
            <person name="Henrissat B."/>
            <person name="Martinez A.T."/>
            <person name="Otillar R."/>
            <person name="Spatafora J.W."/>
            <person name="Yadav J.S."/>
            <person name="Aerts A."/>
            <person name="Benoit I."/>
            <person name="Boyd A."/>
            <person name="Carlson A."/>
            <person name="Copeland A."/>
            <person name="Coutinho P.M."/>
            <person name="de Vries R.P."/>
            <person name="Ferreira P."/>
            <person name="Findley K."/>
            <person name="Foster B."/>
            <person name="Gaskell J."/>
            <person name="Glotzer D."/>
            <person name="Gorecki P."/>
            <person name="Heitman J."/>
            <person name="Hesse C."/>
            <person name="Hori C."/>
            <person name="Igarashi K."/>
            <person name="Jurgens J.A."/>
            <person name="Kallen N."/>
            <person name="Kersten P."/>
            <person name="Kohler A."/>
            <person name="Kuees U."/>
            <person name="Kumar T.K.A."/>
            <person name="Kuo A."/>
            <person name="LaButti K."/>
            <person name="Larrondo L.F."/>
            <person name="Lindquist E."/>
            <person name="Ling A."/>
            <person name="Lombard V."/>
            <person name="Lucas S."/>
            <person name="Lundell T."/>
            <person name="Martin R."/>
            <person name="McLaughlin D.J."/>
            <person name="Morgenstern I."/>
            <person name="Morin E."/>
            <person name="Murat C."/>
            <person name="Nagy L.G."/>
            <person name="Nolan M."/>
            <person name="Ohm R.A."/>
            <person name="Patyshakuliyeva A."/>
            <person name="Rokas A."/>
            <person name="Ruiz-Duenas F.J."/>
            <person name="Sabat G."/>
            <person name="Salamov A."/>
            <person name="Samejima M."/>
            <person name="Schmutz J."/>
            <person name="Slot J.C."/>
            <person name="St John F."/>
            <person name="Stenlid J."/>
            <person name="Sun H."/>
            <person name="Sun S."/>
            <person name="Syed K."/>
            <person name="Tsang A."/>
            <person name="Wiebenga A."/>
            <person name="Young D."/>
            <person name="Pisabarro A."/>
            <person name="Eastwood D.C."/>
            <person name="Martin F."/>
            <person name="Cullen D."/>
            <person name="Grigoriev I.V."/>
            <person name="Hibbett D.S."/>
        </authorList>
    </citation>
    <scope>NUCLEOTIDE SEQUENCE [LARGE SCALE GENOMIC DNA]</scope>
    <source>
        <strain evidence="2 3">MD-104</strain>
    </source>
</reference>
<feature type="non-terminal residue" evidence="2">
    <location>
        <position position="1"/>
    </location>
</feature>
<feature type="transmembrane region" description="Helical" evidence="1">
    <location>
        <begin position="117"/>
        <end position="142"/>
    </location>
</feature>